<proteinExistence type="predicted"/>
<dbReference type="EMBL" id="PTIX01000021">
    <property type="protein sequence ID" value="PPK64210.1"/>
    <property type="molecule type" value="Genomic_DNA"/>
</dbReference>
<accession>A0A2S6GG75</accession>
<evidence type="ECO:0000313" key="2">
    <source>
        <dbReference type="Proteomes" id="UP000239203"/>
    </source>
</evidence>
<sequence>MGFLGALRARVRTLFTSTKGPGVTVDSPGLGVVARSFDDTEAASAALTRASEFRAAETAVLRHHLILPQDRVAEAAAVVAQDGYALREIGPHQGDQVLAHALRAELVTALGCARERSRMAGLAQRLGGDALGWDVLQTGGRETDNINPPDRP</sequence>
<dbReference type="RefSeq" id="WP_342752314.1">
    <property type="nucleotide sequence ID" value="NZ_CP154825.1"/>
</dbReference>
<dbReference type="AlphaFoldDB" id="A0A2S6GG75"/>
<protein>
    <submittedName>
        <fullName evidence="1">Uncharacterized protein</fullName>
    </submittedName>
</protein>
<dbReference type="Proteomes" id="UP000239203">
    <property type="component" value="Unassembled WGS sequence"/>
</dbReference>
<evidence type="ECO:0000313" key="1">
    <source>
        <dbReference type="EMBL" id="PPK64210.1"/>
    </source>
</evidence>
<comment type="caution">
    <text evidence="1">The sequence shown here is derived from an EMBL/GenBank/DDBJ whole genome shotgun (WGS) entry which is preliminary data.</text>
</comment>
<keyword evidence="2" id="KW-1185">Reference proteome</keyword>
<gene>
    <name evidence="1" type="ORF">CLV40_12174</name>
</gene>
<organism evidence="1 2">
    <name type="scientific">Actinokineospora auranticolor</name>
    <dbReference type="NCBI Taxonomy" id="155976"/>
    <lineage>
        <taxon>Bacteria</taxon>
        <taxon>Bacillati</taxon>
        <taxon>Actinomycetota</taxon>
        <taxon>Actinomycetes</taxon>
        <taxon>Pseudonocardiales</taxon>
        <taxon>Pseudonocardiaceae</taxon>
        <taxon>Actinokineospora</taxon>
    </lineage>
</organism>
<name>A0A2S6GG75_9PSEU</name>
<reference evidence="1 2" key="1">
    <citation type="submission" date="2018-02" db="EMBL/GenBank/DDBJ databases">
        <title>Genomic Encyclopedia of Archaeal and Bacterial Type Strains, Phase II (KMG-II): from individual species to whole genera.</title>
        <authorList>
            <person name="Goeker M."/>
        </authorList>
    </citation>
    <scope>NUCLEOTIDE SEQUENCE [LARGE SCALE GENOMIC DNA]</scope>
    <source>
        <strain evidence="1 2">YU 961-1</strain>
    </source>
</reference>